<organism evidence="2 3">
    <name type="scientific">Shigella phage vB_SflS-ISF001</name>
    <dbReference type="NCBI Taxonomy" id="2048005"/>
    <lineage>
        <taxon>Viruses</taxon>
        <taxon>Duplodnaviria</taxon>
        <taxon>Heunggongvirae</taxon>
        <taxon>Uroviricota</taxon>
        <taxon>Caudoviricetes</taxon>
        <taxon>Drexlerviridae</taxon>
        <taxon>Tunavirinae</taxon>
        <taxon>Tunavirus</taxon>
        <taxon>Tunavirus ISF001</taxon>
    </lineage>
</organism>
<reference evidence="2 3" key="1">
    <citation type="submission" date="2017-10" db="EMBL/GenBank/DDBJ databases">
        <title>Comparative genomic analysis of a novel S. flexneri bacteriophage vB_SflS-ISF001.</title>
        <authorList>
            <person name="Shahin K."/>
            <person name="Bouzari M."/>
            <person name="Wang R."/>
        </authorList>
    </citation>
    <scope>NUCLEOTIDE SEQUENCE [LARGE SCALE GENOMIC DNA]</scope>
</reference>
<feature type="domain" description="DUF3850" evidence="1">
    <location>
        <begin position="5"/>
        <end position="67"/>
    </location>
</feature>
<name>A0A2D1GQB8_9CAUD</name>
<dbReference type="Gene3D" id="2.30.130.30">
    <property type="entry name" value="Hypothetical protein"/>
    <property type="match status" value="1"/>
</dbReference>
<keyword evidence="3" id="KW-1185">Reference proteome</keyword>
<evidence type="ECO:0000313" key="3">
    <source>
        <dbReference type="Proteomes" id="UP000228981"/>
    </source>
</evidence>
<evidence type="ECO:0000259" key="1">
    <source>
        <dbReference type="Pfam" id="PF12961"/>
    </source>
</evidence>
<accession>A0A2D1GQB8</accession>
<dbReference type="Proteomes" id="UP000228981">
    <property type="component" value="Segment"/>
</dbReference>
<protein>
    <recommendedName>
        <fullName evidence="1">DUF3850 domain-containing protein</fullName>
    </recommendedName>
</protein>
<dbReference type="EMBL" id="MG049919">
    <property type="protein sequence ID" value="ATN94133.1"/>
    <property type="molecule type" value="Genomic_DNA"/>
</dbReference>
<sequence length="95" mass="11140">MSKSHKLKINPVPFIGVKKGTITAEFRNNDRNFHIGDILQLREFHRGEFSGWEVHARVCDVTDETPYINRGNDDQECDFTQFVMLSIMPYRKVRP</sequence>
<dbReference type="InterPro" id="IPR015947">
    <property type="entry name" value="PUA-like_sf"/>
</dbReference>
<proteinExistence type="predicted"/>
<dbReference type="SUPFAM" id="SSF88697">
    <property type="entry name" value="PUA domain-like"/>
    <property type="match status" value="1"/>
</dbReference>
<evidence type="ECO:0000313" key="2">
    <source>
        <dbReference type="EMBL" id="ATN94133.1"/>
    </source>
</evidence>
<dbReference type="Pfam" id="PF12961">
    <property type="entry name" value="DUF3850"/>
    <property type="match status" value="1"/>
</dbReference>
<gene>
    <name evidence="2" type="ORF">FLXISF001_055</name>
</gene>
<dbReference type="InterPro" id="IPR039440">
    <property type="entry name" value="DUF3850"/>
</dbReference>